<name>A0A2U9BKR1_SCOMX</name>
<organism evidence="2 3">
    <name type="scientific">Scophthalmus maximus</name>
    <name type="common">Turbot</name>
    <name type="synonym">Psetta maxima</name>
    <dbReference type="NCBI Taxonomy" id="52904"/>
    <lineage>
        <taxon>Eukaryota</taxon>
        <taxon>Metazoa</taxon>
        <taxon>Chordata</taxon>
        <taxon>Craniata</taxon>
        <taxon>Vertebrata</taxon>
        <taxon>Euteleostomi</taxon>
        <taxon>Actinopterygii</taxon>
        <taxon>Neopterygii</taxon>
        <taxon>Teleostei</taxon>
        <taxon>Neoteleostei</taxon>
        <taxon>Acanthomorphata</taxon>
        <taxon>Carangaria</taxon>
        <taxon>Pleuronectiformes</taxon>
        <taxon>Pleuronectoidei</taxon>
        <taxon>Scophthalmidae</taxon>
        <taxon>Scophthalmus</taxon>
    </lineage>
</organism>
<dbReference type="EMBL" id="CP026249">
    <property type="protein sequence ID" value="AWP04664.1"/>
    <property type="molecule type" value="Genomic_DNA"/>
</dbReference>
<sequence length="105" mass="11104">MGLLQRQIAVIPPSYSTLMSTANAPSSPILSPTVACPSGTLTPVFPTDESPATNPQRRQSNEDSQDQDQVLQQLPESNSINCGSPVLHLTASPPLIHASPHTASY</sequence>
<keyword evidence="3" id="KW-1185">Reference proteome</keyword>
<feature type="compositionally biased region" description="Polar residues" evidence="1">
    <location>
        <begin position="15"/>
        <end position="30"/>
    </location>
</feature>
<evidence type="ECO:0000313" key="2">
    <source>
        <dbReference type="EMBL" id="AWP04664.1"/>
    </source>
</evidence>
<evidence type="ECO:0000313" key="3">
    <source>
        <dbReference type="Proteomes" id="UP000246464"/>
    </source>
</evidence>
<gene>
    <name evidence="2" type="ORF">SMAX5B_000816</name>
</gene>
<reference evidence="2 3" key="1">
    <citation type="submission" date="2017-12" db="EMBL/GenBank/DDBJ databases">
        <title>Integrating genomic resources of turbot (Scophthalmus maximus) in depth evaluation of genetic and physical mapping variation across individuals.</title>
        <authorList>
            <person name="Martinez P."/>
        </authorList>
    </citation>
    <scope>NUCLEOTIDE SEQUENCE [LARGE SCALE GENOMIC DNA]</scope>
</reference>
<proteinExistence type="predicted"/>
<accession>A0A2U9BKR1</accession>
<dbReference type="AlphaFoldDB" id="A0A2U9BKR1"/>
<dbReference type="Proteomes" id="UP000246464">
    <property type="component" value="Chromosome 7"/>
</dbReference>
<feature type="region of interest" description="Disordered" evidence="1">
    <location>
        <begin position="15"/>
        <end position="105"/>
    </location>
</feature>
<evidence type="ECO:0000256" key="1">
    <source>
        <dbReference type="SAM" id="MobiDB-lite"/>
    </source>
</evidence>
<protein>
    <submittedName>
        <fullName evidence="2">Putative potassium voltage-gated channel subfamily H member 6-like</fullName>
    </submittedName>
</protein>